<proteinExistence type="predicted"/>
<gene>
    <name evidence="1" type="ORF">EV182_002383</name>
</gene>
<evidence type="ECO:0000313" key="2">
    <source>
        <dbReference type="Proteomes" id="UP001145114"/>
    </source>
</evidence>
<comment type="caution">
    <text evidence="1">The sequence shown here is derived from an EMBL/GenBank/DDBJ whole genome shotgun (WGS) entry which is preliminary data.</text>
</comment>
<keyword evidence="2" id="KW-1185">Reference proteome</keyword>
<evidence type="ECO:0000313" key="1">
    <source>
        <dbReference type="EMBL" id="KAJ1674878.1"/>
    </source>
</evidence>
<accession>A0ACC1HE93</accession>
<sequence>MGGMRYKKEQLFREMNIHKVDPNFVDKHCGRYPVIYLDLKNVRPATLDEFRDSIAEAVSATIDKWRRVISETSDKSLDRIRERLNRKIDNMHSSIDSSVAIPEELANYLSRYHNAQCIVLVDEFDAPVTNAPKEIREEVKRYMRRLLSPLAKNNDNVRKFIMAGIDPVSLDTSGSGLNNCIWYPLHEHSDRSREGASSYQFAFGFTEEEVDVLIGRVADKMGLVEGQADQLRGAARKWYDGYHVCKGVRLYNPWSIMNYIRHITKSREDCLEAAESGSASRYWLSTGDKEALPRYFRRAGGTEKLMPVIQDLVVDFLNLVDATDGSAPNYVPRVRARIEGYTRAIENSRDIMERLPKHFITSDGVNQWIISIANSVQGRPAKGSLSVNEFMTLLYYHGYLSIKDKAYLMIPNYEVLCAWLDLIGMDRLADRLISGVGGRPVLVDRLLSGEYPEFIEHVEHALEAQGQGITAGMPETFYQGLLSMMLSLFLDSSKYDVVCEVATNQGRPAIVVKPRLGAADDGTTEGSGGGSCRGPAGVLIEVKRADPDTVGEKSPWLVADDAKFIADRSKDRTERARRKLYFKTFKSLKGLLAKGYKQILEKKYLNTFNECCDEVLVVVASFSGKHCLFQFEYFKRQAGDWCFDSERHPIVDNLACPYNWPGL</sequence>
<name>A0ACC1HE93_9FUNG</name>
<protein>
    <submittedName>
        <fullName evidence="1">Uncharacterized protein</fullName>
    </submittedName>
</protein>
<dbReference type="Proteomes" id="UP001145114">
    <property type="component" value="Unassembled WGS sequence"/>
</dbReference>
<organism evidence="1 2">
    <name type="scientific">Spiromyces aspiralis</name>
    <dbReference type="NCBI Taxonomy" id="68401"/>
    <lineage>
        <taxon>Eukaryota</taxon>
        <taxon>Fungi</taxon>
        <taxon>Fungi incertae sedis</taxon>
        <taxon>Zoopagomycota</taxon>
        <taxon>Kickxellomycotina</taxon>
        <taxon>Kickxellomycetes</taxon>
        <taxon>Kickxellales</taxon>
        <taxon>Kickxellaceae</taxon>
        <taxon>Spiromyces</taxon>
    </lineage>
</organism>
<reference evidence="1" key="1">
    <citation type="submission" date="2022-06" db="EMBL/GenBank/DDBJ databases">
        <title>Phylogenomic reconstructions and comparative analyses of Kickxellomycotina fungi.</title>
        <authorList>
            <person name="Reynolds N.K."/>
            <person name="Stajich J.E."/>
            <person name="Barry K."/>
            <person name="Grigoriev I.V."/>
            <person name="Crous P."/>
            <person name="Smith M.E."/>
        </authorList>
    </citation>
    <scope>NUCLEOTIDE SEQUENCE</scope>
    <source>
        <strain evidence="1">RSA 2271</strain>
    </source>
</reference>
<dbReference type="EMBL" id="JAMZIH010005627">
    <property type="protein sequence ID" value="KAJ1674878.1"/>
    <property type="molecule type" value="Genomic_DNA"/>
</dbReference>